<dbReference type="GO" id="GO:0022857">
    <property type="term" value="F:transmembrane transporter activity"/>
    <property type="evidence" value="ECO:0007669"/>
    <property type="project" value="TreeGrafter"/>
</dbReference>
<protein>
    <recommendedName>
        <fullName evidence="9">MFS general substrate transporter</fullName>
    </recommendedName>
</protein>
<accession>A0A5C3NIN2</accession>
<keyword evidence="8" id="KW-1185">Reference proteome</keyword>
<dbReference type="AlphaFoldDB" id="A0A5C3NIN2"/>
<comment type="subcellular location">
    <subcellularLocation>
        <location evidence="1">Membrane</location>
        <topology evidence="1">Multi-pass membrane protein</topology>
    </subcellularLocation>
</comment>
<dbReference type="OrthoDB" id="3057154at2759"/>
<evidence type="ECO:0008006" key="9">
    <source>
        <dbReference type="Google" id="ProtNLM"/>
    </source>
</evidence>
<dbReference type="SUPFAM" id="SSF103473">
    <property type="entry name" value="MFS general substrate transporter"/>
    <property type="match status" value="1"/>
</dbReference>
<dbReference type="STRING" id="5364.A0A5C3NIN2"/>
<evidence type="ECO:0000256" key="2">
    <source>
        <dbReference type="ARBA" id="ARBA00022448"/>
    </source>
</evidence>
<keyword evidence="4 6" id="KW-1133">Transmembrane helix</keyword>
<keyword evidence="3 6" id="KW-0812">Transmembrane</keyword>
<dbReference type="InterPro" id="IPR036259">
    <property type="entry name" value="MFS_trans_sf"/>
</dbReference>
<dbReference type="Proteomes" id="UP000305948">
    <property type="component" value="Unassembled WGS sequence"/>
</dbReference>
<evidence type="ECO:0000256" key="3">
    <source>
        <dbReference type="ARBA" id="ARBA00022692"/>
    </source>
</evidence>
<gene>
    <name evidence="7" type="ORF">OE88DRAFT_95771</name>
</gene>
<dbReference type="PANTHER" id="PTHR43791">
    <property type="entry name" value="PERMEASE-RELATED"/>
    <property type="match status" value="1"/>
</dbReference>
<feature type="transmembrane region" description="Helical" evidence="6">
    <location>
        <begin position="132"/>
        <end position="154"/>
    </location>
</feature>
<dbReference type="Gene3D" id="1.20.1250.20">
    <property type="entry name" value="MFS general substrate transporter like domains"/>
    <property type="match status" value="1"/>
</dbReference>
<proteinExistence type="predicted"/>
<evidence type="ECO:0000313" key="7">
    <source>
        <dbReference type="EMBL" id="TFK57120.1"/>
    </source>
</evidence>
<feature type="transmembrane region" description="Helical" evidence="6">
    <location>
        <begin position="95"/>
        <end position="112"/>
    </location>
</feature>
<keyword evidence="5 6" id="KW-0472">Membrane</keyword>
<evidence type="ECO:0000256" key="5">
    <source>
        <dbReference type="ARBA" id="ARBA00023136"/>
    </source>
</evidence>
<evidence type="ECO:0000256" key="4">
    <source>
        <dbReference type="ARBA" id="ARBA00022989"/>
    </source>
</evidence>
<dbReference type="EMBL" id="ML213503">
    <property type="protein sequence ID" value="TFK57120.1"/>
    <property type="molecule type" value="Genomic_DNA"/>
</dbReference>
<evidence type="ECO:0000313" key="8">
    <source>
        <dbReference type="Proteomes" id="UP000305948"/>
    </source>
</evidence>
<sequence>MHTRPSWSQLYHLTHRVTLHHVRYEDCRNATMEFERYEIAAPTSLANMAEHPALEKASSGKDLESVTVDEVLASRTSSYSREEERRMVRKMDVRILPALGFMYLCNALDRGNVGNAKTDGWDKDVGLKGNQYYTLVMVFYVPFCLFGTPISVIVKKYSAARVIPILMLGYVSKQLKRGSLLELCHRV</sequence>
<evidence type="ECO:0000256" key="6">
    <source>
        <dbReference type="SAM" id="Phobius"/>
    </source>
</evidence>
<evidence type="ECO:0000256" key="1">
    <source>
        <dbReference type="ARBA" id="ARBA00004141"/>
    </source>
</evidence>
<name>A0A5C3NIN2_9AGAM</name>
<dbReference type="GO" id="GO:0016020">
    <property type="term" value="C:membrane"/>
    <property type="evidence" value="ECO:0007669"/>
    <property type="project" value="UniProtKB-SubCell"/>
</dbReference>
<dbReference type="PANTHER" id="PTHR43791:SF50">
    <property type="entry name" value="TRANSPORTER, PUTATIVE (AFU_ORTHOLOGUE AFUA_2G00840)-RELATED"/>
    <property type="match status" value="1"/>
</dbReference>
<keyword evidence="2" id="KW-0813">Transport</keyword>
<organism evidence="7 8">
    <name type="scientific">Heliocybe sulcata</name>
    <dbReference type="NCBI Taxonomy" id="5364"/>
    <lineage>
        <taxon>Eukaryota</taxon>
        <taxon>Fungi</taxon>
        <taxon>Dikarya</taxon>
        <taxon>Basidiomycota</taxon>
        <taxon>Agaricomycotina</taxon>
        <taxon>Agaricomycetes</taxon>
        <taxon>Gloeophyllales</taxon>
        <taxon>Gloeophyllaceae</taxon>
        <taxon>Heliocybe</taxon>
    </lineage>
</organism>
<reference evidence="7 8" key="1">
    <citation type="journal article" date="2019" name="Nat. Ecol. Evol.">
        <title>Megaphylogeny resolves global patterns of mushroom evolution.</title>
        <authorList>
            <person name="Varga T."/>
            <person name="Krizsan K."/>
            <person name="Foldi C."/>
            <person name="Dima B."/>
            <person name="Sanchez-Garcia M."/>
            <person name="Sanchez-Ramirez S."/>
            <person name="Szollosi G.J."/>
            <person name="Szarkandi J.G."/>
            <person name="Papp V."/>
            <person name="Albert L."/>
            <person name="Andreopoulos W."/>
            <person name="Angelini C."/>
            <person name="Antonin V."/>
            <person name="Barry K.W."/>
            <person name="Bougher N.L."/>
            <person name="Buchanan P."/>
            <person name="Buyck B."/>
            <person name="Bense V."/>
            <person name="Catcheside P."/>
            <person name="Chovatia M."/>
            <person name="Cooper J."/>
            <person name="Damon W."/>
            <person name="Desjardin D."/>
            <person name="Finy P."/>
            <person name="Geml J."/>
            <person name="Haridas S."/>
            <person name="Hughes K."/>
            <person name="Justo A."/>
            <person name="Karasinski D."/>
            <person name="Kautmanova I."/>
            <person name="Kiss B."/>
            <person name="Kocsube S."/>
            <person name="Kotiranta H."/>
            <person name="LaButti K.M."/>
            <person name="Lechner B.E."/>
            <person name="Liimatainen K."/>
            <person name="Lipzen A."/>
            <person name="Lukacs Z."/>
            <person name="Mihaltcheva S."/>
            <person name="Morgado L.N."/>
            <person name="Niskanen T."/>
            <person name="Noordeloos M.E."/>
            <person name="Ohm R.A."/>
            <person name="Ortiz-Santana B."/>
            <person name="Ovrebo C."/>
            <person name="Racz N."/>
            <person name="Riley R."/>
            <person name="Savchenko A."/>
            <person name="Shiryaev A."/>
            <person name="Soop K."/>
            <person name="Spirin V."/>
            <person name="Szebenyi C."/>
            <person name="Tomsovsky M."/>
            <person name="Tulloss R.E."/>
            <person name="Uehling J."/>
            <person name="Grigoriev I.V."/>
            <person name="Vagvolgyi C."/>
            <person name="Papp T."/>
            <person name="Martin F.M."/>
            <person name="Miettinen O."/>
            <person name="Hibbett D.S."/>
            <person name="Nagy L.G."/>
        </authorList>
    </citation>
    <scope>NUCLEOTIDE SEQUENCE [LARGE SCALE GENOMIC DNA]</scope>
    <source>
        <strain evidence="7 8">OMC1185</strain>
    </source>
</reference>